<protein>
    <submittedName>
        <fullName evidence="2">HTH-type transcriptional regulator / antitoxin HigA</fullName>
    </submittedName>
</protein>
<evidence type="ECO:0000313" key="3">
    <source>
        <dbReference type="Proteomes" id="UP000192756"/>
    </source>
</evidence>
<dbReference type="Proteomes" id="UP000192756">
    <property type="component" value="Unassembled WGS sequence"/>
</dbReference>
<dbReference type="InterPro" id="IPR001387">
    <property type="entry name" value="Cro/C1-type_HTH"/>
</dbReference>
<evidence type="ECO:0000313" key="2">
    <source>
        <dbReference type="EMBL" id="SMC54337.1"/>
    </source>
</evidence>
<dbReference type="STRING" id="151894.SAMN04488524_1144"/>
<dbReference type="GO" id="GO:0001046">
    <property type="term" value="F:core promoter sequence-specific DNA binding"/>
    <property type="evidence" value="ECO:0007669"/>
    <property type="project" value="TreeGrafter"/>
</dbReference>
<dbReference type="AlphaFoldDB" id="A0A1W2A0X1"/>
<name>A0A1W2A0X1_9SPHI</name>
<dbReference type="PANTHER" id="PTHR40455">
    <property type="entry name" value="ANTITOXIN HIGA"/>
    <property type="match status" value="1"/>
</dbReference>
<dbReference type="Gene3D" id="1.10.260.40">
    <property type="entry name" value="lambda repressor-like DNA-binding domains"/>
    <property type="match status" value="1"/>
</dbReference>
<dbReference type="SUPFAM" id="SSF47413">
    <property type="entry name" value="lambda repressor-like DNA-binding domains"/>
    <property type="match status" value="1"/>
</dbReference>
<dbReference type="OrthoDB" id="9796786at2"/>
<feature type="domain" description="HTH cro/C1-type" evidence="1">
    <location>
        <begin position="64"/>
        <end position="117"/>
    </location>
</feature>
<dbReference type="PANTHER" id="PTHR40455:SF1">
    <property type="entry name" value="ANTITOXIN HIGA"/>
    <property type="match status" value="1"/>
</dbReference>
<organism evidence="2 3">
    <name type="scientific">Pedobacter africanus</name>
    <dbReference type="NCBI Taxonomy" id="151894"/>
    <lineage>
        <taxon>Bacteria</taxon>
        <taxon>Pseudomonadati</taxon>
        <taxon>Bacteroidota</taxon>
        <taxon>Sphingobacteriia</taxon>
        <taxon>Sphingobacteriales</taxon>
        <taxon>Sphingobacteriaceae</taxon>
        <taxon>Pedobacter</taxon>
    </lineage>
</organism>
<gene>
    <name evidence="2" type="ORF">SAMN04488524_1144</name>
</gene>
<dbReference type="InterPro" id="IPR039060">
    <property type="entry name" value="Antitox_HigA"/>
</dbReference>
<reference evidence="3" key="1">
    <citation type="submission" date="2017-04" db="EMBL/GenBank/DDBJ databases">
        <authorList>
            <person name="Varghese N."/>
            <person name="Submissions S."/>
        </authorList>
    </citation>
    <scope>NUCLEOTIDE SEQUENCE [LARGE SCALE GENOMIC DNA]</scope>
    <source>
        <strain evidence="3">DSM 12126</strain>
    </source>
</reference>
<accession>A0A1W2A0X1</accession>
<dbReference type="EMBL" id="FWXT01000001">
    <property type="protein sequence ID" value="SMC54337.1"/>
    <property type="molecule type" value="Genomic_DNA"/>
</dbReference>
<dbReference type="RefSeq" id="WP_084237410.1">
    <property type="nucleotide sequence ID" value="NZ_FWXT01000001.1"/>
</dbReference>
<evidence type="ECO:0000259" key="1">
    <source>
        <dbReference type="PROSITE" id="PS50943"/>
    </source>
</evidence>
<sequence length="127" mass="14769">MKVLNWFLIETEQEYERATARYEEIKAVSKGTPQHKEKLLLAHLISEYENKESELPDVDPVEMIKIRMEDFGYKSSDLAEAYGDKGTISKVLNYKQSLSLTMIRKFSKLLHIPAEALVKEYELKTNI</sequence>
<dbReference type="GO" id="GO:0006355">
    <property type="term" value="P:regulation of DNA-templated transcription"/>
    <property type="evidence" value="ECO:0007669"/>
    <property type="project" value="InterPro"/>
</dbReference>
<proteinExistence type="predicted"/>
<dbReference type="PROSITE" id="PS50943">
    <property type="entry name" value="HTH_CROC1"/>
    <property type="match status" value="1"/>
</dbReference>
<dbReference type="InterPro" id="IPR010982">
    <property type="entry name" value="Lambda_DNA-bd_dom_sf"/>
</dbReference>
<keyword evidence="3" id="KW-1185">Reference proteome</keyword>